<comment type="caution">
    <text evidence="2">The sequence shown here is derived from an EMBL/GenBank/DDBJ whole genome shotgun (WGS) entry which is preliminary data.</text>
</comment>
<keyword evidence="1" id="KW-1133">Transmembrane helix</keyword>
<evidence type="ECO:0000313" key="2">
    <source>
        <dbReference type="EMBL" id="GBR73192.1"/>
    </source>
</evidence>
<feature type="transmembrane region" description="Helical" evidence="1">
    <location>
        <begin position="6"/>
        <end position="28"/>
    </location>
</feature>
<sequence length="180" mass="20893">MFDNPLVLGILLGVGCFMVYDLLFTLIANNQTDALLAKANLAYDNNRFWECAKVLRKIVRREPDNALFNFRLGWAYHMLDQPELALRYMQAAAELDSKYIDARTVLSEWCYEKKDYWRAMLYARQAIELDKYQYDARLTLGKCCVALGDTETAEEEVEFFEKYGQDGYASELIECIDAVE</sequence>
<reference evidence="2 3" key="1">
    <citation type="journal article" date="2019" name="ISME J.">
        <title>Genome analyses of uncultured TG2/ZB3 bacteria in 'Margulisbacteria' specifically attached to ectosymbiotic spirochetes of protists in the termite gut.</title>
        <authorList>
            <person name="Utami Y.D."/>
            <person name="Kuwahara H."/>
            <person name="Igai K."/>
            <person name="Murakami T."/>
            <person name="Sugaya K."/>
            <person name="Morikawa T."/>
            <person name="Nagura Y."/>
            <person name="Yuki M."/>
            <person name="Deevong P."/>
            <person name="Inoue T."/>
            <person name="Kihara K."/>
            <person name="Lo N."/>
            <person name="Yamada A."/>
            <person name="Ohkuma M."/>
            <person name="Hongoh Y."/>
        </authorList>
    </citation>
    <scope>NUCLEOTIDE SEQUENCE [LARGE SCALE GENOMIC DNA]</scope>
    <source>
        <strain evidence="2">NkOx7-01</strain>
    </source>
</reference>
<dbReference type="Pfam" id="PF13432">
    <property type="entry name" value="TPR_16"/>
    <property type="match status" value="1"/>
</dbReference>
<dbReference type="InterPro" id="IPR019734">
    <property type="entry name" value="TPR_rpt"/>
</dbReference>
<dbReference type="EMBL" id="BGZN01000007">
    <property type="protein sequence ID" value="GBR73192.1"/>
    <property type="molecule type" value="Genomic_DNA"/>
</dbReference>
<dbReference type="AlphaFoldDB" id="A0A388T995"/>
<evidence type="ECO:0000313" key="3">
    <source>
        <dbReference type="Proteomes" id="UP000269352"/>
    </source>
</evidence>
<keyword evidence="3" id="KW-1185">Reference proteome</keyword>
<proteinExistence type="predicted"/>
<protein>
    <submittedName>
        <fullName evidence="2">Uncharacterized protein</fullName>
    </submittedName>
</protein>
<name>A0A388T995_TERA1</name>
<dbReference type="InterPro" id="IPR011990">
    <property type="entry name" value="TPR-like_helical_dom_sf"/>
</dbReference>
<accession>A0A388T995</accession>
<keyword evidence="1" id="KW-0812">Transmembrane</keyword>
<dbReference type="SUPFAM" id="SSF48452">
    <property type="entry name" value="TPR-like"/>
    <property type="match status" value="1"/>
</dbReference>
<evidence type="ECO:0000256" key="1">
    <source>
        <dbReference type="SAM" id="Phobius"/>
    </source>
</evidence>
<keyword evidence="1" id="KW-0472">Membrane</keyword>
<dbReference type="SMART" id="SM00028">
    <property type="entry name" value="TPR"/>
    <property type="match status" value="3"/>
</dbReference>
<organism evidence="2 3">
    <name type="scientific">Termititenax aidoneus</name>
    <dbReference type="NCBI Taxonomy" id="2218524"/>
    <lineage>
        <taxon>Bacteria</taxon>
        <taxon>Bacillati</taxon>
        <taxon>Candidatus Margulisiibacteriota</taxon>
        <taxon>Candidatus Termititenacia</taxon>
        <taxon>Candidatus Termititenacales</taxon>
        <taxon>Candidatus Termititenacaceae</taxon>
        <taxon>Candidatus Termititenax</taxon>
    </lineage>
</organism>
<dbReference type="Gene3D" id="1.25.40.10">
    <property type="entry name" value="Tetratricopeptide repeat domain"/>
    <property type="match status" value="1"/>
</dbReference>
<dbReference type="Proteomes" id="UP000269352">
    <property type="component" value="Unassembled WGS sequence"/>
</dbReference>
<gene>
    <name evidence="2" type="ORF">NO1_0617</name>
</gene>